<feature type="region of interest" description="Disordered" evidence="1">
    <location>
        <begin position="532"/>
        <end position="583"/>
    </location>
</feature>
<gene>
    <name evidence="6" type="ORF">U7154_000101</name>
</gene>
<dbReference type="InterPro" id="IPR057549">
    <property type="entry name" value="PB4_spike"/>
</dbReference>
<protein>
    <submittedName>
        <fullName evidence="6">Central straight fiber</fullName>
    </submittedName>
</protein>
<dbReference type="InterPro" id="IPR057552">
    <property type="entry name" value="Fn3-III_PB4"/>
</dbReference>
<accession>A0AAX4Q577</accession>
<keyword evidence="7" id="KW-1185">Reference proteome</keyword>
<sequence>MISNTAPAKMVLQSAVAGYTMIFFQHSIFTDPDVYDRSFWITTGSTTVRRDYTDVSKFTITLLGLLAETQYSVQGAFVDSIIDEQLLAAKFSLNLSDVATVKTIKRPKILTATSTAQPVDVGVGSPVVVITTEGDGDFCTIELQKVGETTWTIAYQGPLLPTIQFGGVPIGDYKVRISGQVSMPDGVTIDTSGVAQFAGTLTVAYNFVPPSAPTGITFKVANVKDGKERYDLRVGWTWTKGNGANVREFVLEYVDSAAFAASGWTKSQKINVGSAKEATLFSFPFNVEHKFRVTAIAWGPATQDATPSAVATFRITESTPIDNSFINETGIDVNYAYIMGKLKDGTAWKQTFLLDAKTGAVAIGLLGSDGRAPISFDPVQRIVNVDGRVITKIINAASFVLTNLTGQDNPALYTQGKAYGDNNSGVWIGMDNATAKPKVDIGGPTQYIRFDGTTLRIAGQVVIGTPTGDISLTEGVQGKQTVFIYILGTSIPAKPTSSAYPPPGWSKLPPNRTNATQNIYSCTGQIDPVTNTLLSGTGWSDPVQWSGTEGSDGAPGSPGAPGATGPQGPQGPQGPAGSNGAAGARGPGFYAQSIAGLTAFNTTQANSYFQSLFGTGPTRYDVLTQYNSSNPATAFTRQWNGSSWIAPALVVHGDMVVNGTITAQKIVANYAFFAQLGVDVIYNRAAALSTNPESSYTMKIDLANSYIHIR</sequence>
<evidence type="ECO:0000259" key="4">
    <source>
        <dbReference type="Pfam" id="PF24170"/>
    </source>
</evidence>
<feature type="domain" description="Straight fiber protein PB4 spike" evidence="2">
    <location>
        <begin position="574"/>
        <end position="689"/>
    </location>
</feature>
<evidence type="ECO:0000259" key="3">
    <source>
        <dbReference type="Pfam" id="PF24169"/>
    </source>
</evidence>
<reference evidence="6 7" key="1">
    <citation type="submission" date="2024-04" db="EMBL/GenBank/DDBJ databases">
        <authorList>
            <person name="Wojcicki M."/>
            <person name="Srednicka P."/>
            <person name="Shymialevich D."/>
            <person name="Sokolowska B."/>
        </authorList>
    </citation>
    <scope>NUCLEOTIDE SEQUENCE [LARGE SCALE GENOMIC DNA]</scope>
</reference>
<feature type="domain" description="Straight fiber protein PB4 third Fn3-like" evidence="5">
    <location>
        <begin position="209"/>
        <end position="333"/>
    </location>
</feature>
<dbReference type="InterPro" id="IPR057551">
    <property type="entry name" value="Fn3-II_PB4"/>
</dbReference>
<evidence type="ECO:0000313" key="6">
    <source>
        <dbReference type="EMBL" id="XAG95868.1"/>
    </source>
</evidence>
<dbReference type="Proteomes" id="UP001437386">
    <property type="component" value="Segment"/>
</dbReference>
<organism evidence="6 7">
    <name type="scientific">Enterobacter phage KKP_3711</name>
    <dbReference type="NCBI Taxonomy" id="3109398"/>
    <lineage>
        <taxon>Viruses</taxon>
        <taxon>Duplodnaviria</taxon>
        <taxon>Heunggongvirae</taxon>
        <taxon>Uroviricota</taxon>
        <taxon>Caudoviricetes</taxon>
        <taxon>Demerecviridae</taxon>
        <taxon>Markadamsvirinae</taxon>
    </lineage>
</organism>
<feature type="compositionally biased region" description="Low complexity" evidence="1">
    <location>
        <begin position="551"/>
        <end position="567"/>
    </location>
</feature>
<feature type="compositionally biased region" description="Polar residues" evidence="1">
    <location>
        <begin position="532"/>
        <end position="549"/>
    </location>
</feature>
<evidence type="ECO:0000259" key="2">
    <source>
        <dbReference type="Pfam" id="PF24168"/>
    </source>
</evidence>
<dbReference type="Pfam" id="PF24171">
    <property type="entry name" value="Fn3-III_PB4"/>
    <property type="match status" value="1"/>
</dbReference>
<dbReference type="Pfam" id="PF24170">
    <property type="entry name" value="Fn3-II_PB4"/>
    <property type="match status" value="1"/>
</dbReference>
<name>A0AAX4Q577_9CAUD</name>
<evidence type="ECO:0000313" key="7">
    <source>
        <dbReference type="Proteomes" id="UP001437386"/>
    </source>
</evidence>
<feature type="domain" description="Straight fiber protein PB4 spike" evidence="2">
    <location>
        <begin position="348"/>
        <end position="559"/>
    </location>
</feature>
<dbReference type="EMBL" id="PP579741">
    <property type="protein sequence ID" value="XAG95868.1"/>
    <property type="molecule type" value="Genomic_DNA"/>
</dbReference>
<feature type="domain" description="Straight fiber protein PB4 second Fn3-like" evidence="4">
    <location>
        <begin position="105"/>
        <end position="194"/>
    </location>
</feature>
<feature type="domain" description="Straight fiber protein PB4 first Fn3-like" evidence="3">
    <location>
        <begin position="10"/>
        <end position="97"/>
    </location>
</feature>
<evidence type="ECO:0000256" key="1">
    <source>
        <dbReference type="SAM" id="MobiDB-lite"/>
    </source>
</evidence>
<dbReference type="InterPro" id="IPR057550">
    <property type="entry name" value="Fn3-I_PB4"/>
</dbReference>
<feature type="compositionally biased region" description="Low complexity" evidence="1">
    <location>
        <begin position="573"/>
        <end position="583"/>
    </location>
</feature>
<proteinExistence type="predicted"/>
<dbReference type="Pfam" id="PF24169">
    <property type="entry name" value="Fn3-I_PB4"/>
    <property type="match status" value="1"/>
</dbReference>
<dbReference type="Pfam" id="PF24168">
    <property type="entry name" value="PB4_spike"/>
    <property type="match status" value="2"/>
</dbReference>
<evidence type="ECO:0000259" key="5">
    <source>
        <dbReference type="Pfam" id="PF24171"/>
    </source>
</evidence>